<keyword evidence="13" id="KW-1185">Reference proteome</keyword>
<dbReference type="InterPro" id="IPR006474">
    <property type="entry name" value="Helicase_Cas3_CRISPR-ass_core"/>
</dbReference>
<keyword evidence="7" id="KW-0347">Helicase</keyword>
<evidence type="ECO:0000256" key="7">
    <source>
        <dbReference type="ARBA" id="ARBA00022806"/>
    </source>
</evidence>
<dbReference type="InterPro" id="IPR027417">
    <property type="entry name" value="P-loop_NTPase"/>
</dbReference>
<evidence type="ECO:0000256" key="1">
    <source>
        <dbReference type="ARBA" id="ARBA00006847"/>
    </source>
</evidence>
<dbReference type="GO" id="GO:0004386">
    <property type="term" value="F:helicase activity"/>
    <property type="evidence" value="ECO:0007669"/>
    <property type="project" value="UniProtKB-KW"/>
</dbReference>
<dbReference type="AlphaFoldDB" id="G8TT45"/>
<feature type="domain" description="HD Cas3-type" evidence="11">
    <location>
        <begin position="13"/>
        <end position="204"/>
    </location>
</feature>
<keyword evidence="5" id="KW-0547">Nucleotide-binding</keyword>
<keyword evidence="9" id="KW-0051">Antiviral defense</keyword>
<dbReference type="InterPro" id="IPR014001">
    <property type="entry name" value="Helicase_ATP-bd"/>
</dbReference>
<evidence type="ECO:0000256" key="5">
    <source>
        <dbReference type="ARBA" id="ARBA00022741"/>
    </source>
</evidence>
<reference evidence="13" key="1">
    <citation type="submission" date="2011-12" db="EMBL/GenBank/DDBJ databases">
        <title>The complete genome of chromosome of Sulfobacillus acidophilus DSM 10332.</title>
        <authorList>
            <person name="Lucas S."/>
            <person name="Han J."/>
            <person name="Lapidus A."/>
            <person name="Bruce D."/>
            <person name="Goodwin L."/>
            <person name="Pitluck S."/>
            <person name="Peters L."/>
            <person name="Kyrpides N."/>
            <person name="Mavromatis K."/>
            <person name="Ivanova N."/>
            <person name="Mikhailova N."/>
            <person name="Chertkov O."/>
            <person name="Saunders E."/>
            <person name="Detter J.C."/>
            <person name="Tapia R."/>
            <person name="Han C."/>
            <person name="Land M."/>
            <person name="Hauser L."/>
            <person name="Markowitz V."/>
            <person name="Cheng J.-F."/>
            <person name="Hugenholtz P."/>
            <person name="Woyke T."/>
            <person name="Wu D."/>
            <person name="Pukall R."/>
            <person name="Gehrich-Schroeter G."/>
            <person name="Schneider S."/>
            <person name="Klenk H.-P."/>
            <person name="Eisen J.A."/>
        </authorList>
    </citation>
    <scope>NUCLEOTIDE SEQUENCE [LARGE SCALE GENOMIC DNA]</scope>
    <source>
        <strain evidence="13">ATCC 700253 / DSM 10332 / NAL</strain>
    </source>
</reference>
<dbReference type="SMART" id="SM00487">
    <property type="entry name" value="DEXDc"/>
    <property type="match status" value="1"/>
</dbReference>
<dbReference type="InterPro" id="IPR054712">
    <property type="entry name" value="Cas3-like_dom"/>
</dbReference>
<dbReference type="GO" id="GO:0051607">
    <property type="term" value="P:defense response to virus"/>
    <property type="evidence" value="ECO:0007669"/>
    <property type="project" value="UniProtKB-KW"/>
</dbReference>
<dbReference type="STRING" id="679936.Sulac_3299"/>
<keyword evidence="4" id="KW-0479">Metal-binding</keyword>
<dbReference type="GO" id="GO:0003676">
    <property type="term" value="F:nucleic acid binding"/>
    <property type="evidence" value="ECO:0007669"/>
    <property type="project" value="InterPro"/>
</dbReference>
<dbReference type="SUPFAM" id="SSF52540">
    <property type="entry name" value="P-loop containing nucleoside triphosphate hydrolases"/>
    <property type="match status" value="1"/>
</dbReference>
<evidence type="ECO:0000256" key="4">
    <source>
        <dbReference type="ARBA" id="ARBA00022723"/>
    </source>
</evidence>
<dbReference type="HOGENOM" id="CLU_010123_1_0_9"/>
<keyword evidence="6" id="KW-0378">Hydrolase</keyword>
<sequence length="788" mass="89756">MPKLSECIARPRQGDREFLLTDHLSTVGHWASRRLTGHDRDYLLLAGLLHDLGKASLSWQQYIRQNAPGVHHAFLGSAVYFYLVSRQSLKDAERRTVMWITRDLAHHHAPLGDIERTPPWIAGWEPAAIYEVNWVDVREFLSQHVPDYAAFLPADPARLDGELRRLSRTWQQWWLNLPPLSTPDEFRLQIQRAYTSRLIQADRFDAANIEEDPGISPQAARQALDKIEVHLSTRDQIGSSVIQAYREEAQDFVLNQLALQGSRMLTILQMPTGSGKTLTAIRHALQVISEGRANRLIYVAPYLSIVDQTASILRDITGLSVMVHHHLSLPDHPSDMREQPEGVLLALESWQSPIVVTTFNQLFRAIFPYTAQQSIRLAALERTVLIIDEPQIIDVTVWNAFLFGLEATCRSMDASALIMSATVPPVTHAQLPEPPAMIVAPPLPPTLIRYVVNVADDPWTVERVVEEGRNAIVEGFPSVVIMVNTVGDVARIYHAWELQYPDCSWTVLTLHGAMHGLHKAYQLRIIREKVNKGEPFCVIATQTLEAGVDISFARMFRARPILPSIVQAAGRLNRHHEKGDPGRITVFDLIRDDGRDSRGMVYRDAIMREETDRVLRPGIQYDEIDMNKWIEDYYQTVFERNHYSAVMDKVRKAANGQWSQLAGLEPFYSVYDREPLFVPVAGDAENPTLWLDDDTRNLLGSFSVTLDTLYERWRDPKTYRSLSFTNRKRFLSLVERFVTSVPYRVGRALSDMDPLVAIQKIADPHNYSVDLGLAGWFLHEAREETVIW</sequence>
<dbReference type="PATRIC" id="fig|679936.5.peg.3412"/>
<dbReference type="PROSITE" id="PS51192">
    <property type="entry name" value="HELICASE_ATP_BIND_1"/>
    <property type="match status" value="1"/>
</dbReference>
<evidence type="ECO:0000256" key="3">
    <source>
        <dbReference type="ARBA" id="ARBA00022722"/>
    </source>
</evidence>
<dbReference type="Gene3D" id="3.40.50.300">
    <property type="entry name" value="P-loop containing nucleotide triphosphate hydrolases"/>
    <property type="match status" value="2"/>
</dbReference>
<name>G8TT45_SULAD</name>
<comment type="similarity">
    <text evidence="1">In the N-terminal section; belongs to the CRISPR-associated nuclease Cas3-HD family.</text>
</comment>
<dbReference type="PROSITE" id="PS51643">
    <property type="entry name" value="HD_CAS3"/>
    <property type="match status" value="1"/>
</dbReference>
<evidence type="ECO:0000313" key="12">
    <source>
        <dbReference type="EMBL" id="AEW06745.1"/>
    </source>
</evidence>
<dbReference type="GO" id="GO:0046872">
    <property type="term" value="F:metal ion binding"/>
    <property type="evidence" value="ECO:0007669"/>
    <property type="project" value="UniProtKB-KW"/>
</dbReference>
<dbReference type="GO" id="GO:0016787">
    <property type="term" value="F:hydrolase activity"/>
    <property type="evidence" value="ECO:0007669"/>
    <property type="project" value="UniProtKB-KW"/>
</dbReference>
<evidence type="ECO:0000256" key="9">
    <source>
        <dbReference type="ARBA" id="ARBA00023118"/>
    </source>
</evidence>
<protein>
    <submittedName>
        <fullName evidence="12">CRISPR-associated HD domain protein</fullName>
    </submittedName>
</protein>
<dbReference type="Pfam" id="PF22590">
    <property type="entry name" value="Cas3-like_C_2"/>
    <property type="match status" value="1"/>
</dbReference>
<comment type="similarity">
    <text evidence="2">In the central section; belongs to the CRISPR-associated helicase Cas3 family.</text>
</comment>
<dbReference type="GO" id="GO:0005524">
    <property type="term" value="F:ATP binding"/>
    <property type="evidence" value="ECO:0007669"/>
    <property type="project" value="UniProtKB-KW"/>
</dbReference>
<dbReference type="Gene3D" id="1.10.3210.30">
    <property type="match status" value="1"/>
</dbReference>
<feature type="domain" description="Helicase ATP-binding" evidence="10">
    <location>
        <begin position="257"/>
        <end position="425"/>
    </location>
</feature>
<evidence type="ECO:0000256" key="8">
    <source>
        <dbReference type="ARBA" id="ARBA00022840"/>
    </source>
</evidence>
<dbReference type="NCBIfam" id="TIGR01596">
    <property type="entry name" value="cas3_HD"/>
    <property type="match status" value="1"/>
</dbReference>
<dbReference type="GO" id="GO:0004518">
    <property type="term" value="F:nuclease activity"/>
    <property type="evidence" value="ECO:0007669"/>
    <property type="project" value="UniProtKB-KW"/>
</dbReference>
<evidence type="ECO:0000259" key="11">
    <source>
        <dbReference type="PROSITE" id="PS51643"/>
    </source>
</evidence>
<dbReference type="SUPFAM" id="SSF109604">
    <property type="entry name" value="HD-domain/PDEase-like"/>
    <property type="match status" value="1"/>
</dbReference>
<keyword evidence="3" id="KW-0540">Nuclease</keyword>
<evidence type="ECO:0000256" key="6">
    <source>
        <dbReference type="ARBA" id="ARBA00022801"/>
    </source>
</evidence>
<dbReference type="InterPro" id="IPR006483">
    <property type="entry name" value="CRISPR-assoc_Cas3_HD"/>
</dbReference>
<dbReference type="CDD" id="cd17930">
    <property type="entry name" value="DEXHc_cas3"/>
    <property type="match status" value="1"/>
</dbReference>
<dbReference type="KEGG" id="sap:Sulac_3299"/>
<proteinExistence type="inferred from homology"/>
<evidence type="ECO:0000313" key="13">
    <source>
        <dbReference type="Proteomes" id="UP000005439"/>
    </source>
</evidence>
<dbReference type="Proteomes" id="UP000005439">
    <property type="component" value="Chromosome"/>
</dbReference>
<dbReference type="NCBIfam" id="TIGR01587">
    <property type="entry name" value="cas3_core"/>
    <property type="match status" value="1"/>
</dbReference>
<evidence type="ECO:0000256" key="2">
    <source>
        <dbReference type="ARBA" id="ARBA00009046"/>
    </source>
</evidence>
<keyword evidence="8" id="KW-0067">ATP-binding</keyword>
<dbReference type="InterPro" id="IPR011545">
    <property type="entry name" value="DEAD/DEAH_box_helicase_dom"/>
</dbReference>
<dbReference type="InterPro" id="IPR038257">
    <property type="entry name" value="CRISPR-assoc_Cas3_HD_sf"/>
</dbReference>
<gene>
    <name evidence="12" type="ordered locus">Sulac_3299</name>
</gene>
<evidence type="ECO:0000259" key="10">
    <source>
        <dbReference type="PROSITE" id="PS51192"/>
    </source>
</evidence>
<accession>G8TT45</accession>
<dbReference type="EMBL" id="CP003179">
    <property type="protein sequence ID" value="AEW06745.1"/>
    <property type="molecule type" value="Genomic_DNA"/>
</dbReference>
<organism evidence="12 13">
    <name type="scientific">Sulfobacillus acidophilus (strain ATCC 700253 / DSM 10332 / NAL)</name>
    <dbReference type="NCBI Taxonomy" id="679936"/>
    <lineage>
        <taxon>Bacteria</taxon>
        <taxon>Bacillati</taxon>
        <taxon>Bacillota</taxon>
        <taxon>Clostridia</taxon>
        <taxon>Eubacteriales</taxon>
        <taxon>Clostridiales Family XVII. Incertae Sedis</taxon>
        <taxon>Sulfobacillus</taxon>
    </lineage>
</organism>
<dbReference type="Pfam" id="PF00270">
    <property type="entry name" value="DEAD"/>
    <property type="match status" value="1"/>
</dbReference>
<reference evidence="12 13" key="2">
    <citation type="journal article" date="2012" name="Stand. Genomic Sci.">
        <title>Complete genome sequence of the moderately thermophilic mineral-sulfide-oxidizing firmicute Sulfobacillus acidophilus type strain (NAL(T)).</title>
        <authorList>
            <person name="Anderson I."/>
            <person name="Chertkov O."/>
            <person name="Chen A."/>
            <person name="Saunders E."/>
            <person name="Lapidus A."/>
            <person name="Nolan M."/>
            <person name="Lucas S."/>
            <person name="Hammon N."/>
            <person name="Deshpande S."/>
            <person name="Cheng J.F."/>
            <person name="Han C."/>
            <person name="Tapia R."/>
            <person name="Goodwin L.A."/>
            <person name="Pitluck S."/>
            <person name="Liolios K."/>
            <person name="Pagani I."/>
            <person name="Ivanova N."/>
            <person name="Mikhailova N."/>
            <person name="Pati A."/>
            <person name="Palaniappan K."/>
            <person name="Land M."/>
            <person name="Pan C."/>
            <person name="Rohde M."/>
            <person name="Pukall R."/>
            <person name="Goker M."/>
            <person name="Detter J.C."/>
            <person name="Woyke T."/>
            <person name="Bristow J."/>
            <person name="Eisen J.A."/>
            <person name="Markowitz V."/>
            <person name="Hugenholtz P."/>
            <person name="Kyrpides N.C."/>
            <person name="Klenk H.P."/>
            <person name="Mavromatis K."/>
        </authorList>
    </citation>
    <scope>NUCLEOTIDE SEQUENCE [LARGE SCALE GENOMIC DNA]</scope>
    <source>
        <strain evidence="13">ATCC 700253 / DSM 10332 / NAL</strain>
    </source>
</reference>